<proteinExistence type="predicted"/>
<dbReference type="PANTHER" id="PTHR44591:SF3">
    <property type="entry name" value="RESPONSE REGULATORY DOMAIN-CONTAINING PROTEIN"/>
    <property type="match status" value="1"/>
</dbReference>
<dbReference type="RefSeq" id="WP_108893714.1">
    <property type="nucleotide sequence ID" value="NZ_ONZF01000003.1"/>
</dbReference>
<dbReference type="Pfam" id="PF00072">
    <property type="entry name" value="Response_reg"/>
    <property type="match status" value="1"/>
</dbReference>
<dbReference type="GO" id="GO:0000160">
    <property type="term" value="P:phosphorelay signal transduction system"/>
    <property type="evidence" value="ECO:0007669"/>
    <property type="project" value="InterPro"/>
</dbReference>
<evidence type="ECO:0000313" key="5">
    <source>
        <dbReference type="Proteomes" id="UP000244912"/>
    </source>
</evidence>
<evidence type="ECO:0000259" key="3">
    <source>
        <dbReference type="PROSITE" id="PS50110"/>
    </source>
</evidence>
<feature type="modified residue" description="4-aspartylphosphate" evidence="2">
    <location>
        <position position="58"/>
    </location>
</feature>
<dbReference type="PROSITE" id="PS50110">
    <property type="entry name" value="RESPONSE_REGULATORY"/>
    <property type="match status" value="1"/>
</dbReference>
<dbReference type="InterPro" id="IPR050595">
    <property type="entry name" value="Bact_response_regulator"/>
</dbReference>
<dbReference type="InterPro" id="IPR001789">
    <property type="entry name" value="Sig_transdc_resp-reg_receiver"/>
</dbReference>
<keyword evidence="5" id="KW-1185">Reference proteome</keyword>
<feature type="domain" description="Response regulatory" evidence="3">
    <location>
        <begin position="8"/>
        <end position="125"/>
    </location>
</feature>
<protein>
    <submittedName>
        <fullName evidence="4">Chemotaxis protein CheY</fullName>
    </submittedName>
</protein>
<evidence type="ECO:0000256" key="1">
    <source>
        <dbReference type="ARBA" id="ARBA00022553"/>
    </source>
</evidence>
<accession>A0A2R8BUT3</accession>
<dbReference type="InterPro" id="IPR011006">
    <property type="entry name" value="CheY-like_superfamily"/>
</dbReference>
<dbReference type="Gene3D" id="3.40.50.2300">
    <property type="match status" value="1"/>
</dbReference>
<reference evidence="4 5" key="1">
    <citation type="submission" date="2018-03" db="EMBL/GenBank/DDBJ databases">
        <authorList>
            <person name="Keele B.F."/>
        </authorList>
    </citation>
    <scope>NUCLEOTIDE SEQUENCE [LARGE SCALE GENOMIC DNA]</scope>
    <source>
        <strain evidence="4 5">CECT 8504</strain>
    </source>
</reference>
<dbReference type="AlphaFoldDB" id="A0A2R8BUT3"/>
<gene>
    <name evidence="4" type="primary">cheY_2</name>
    <name evidence="4" type="ORF">PAA8504_01674</name>
</gene>
<dbReference type="OrthoDB" id="9800897at2"/>
<dbReference type="EMBL" id="ONZF01000003">
    <property type="protein sequence ID" value="SPJ23856.1"/>
    <property type="molecule type" value="Genomic_DNA"/>
</dbReference>
<evidence type="ECO:0000256" key="2">
    <source>
        <dbReference type="PROSITE-ProRule" id="PRU00169"/>
    </source>
</evidence>
<evidence type="ECO:0000313" key="4">
    <source>
        <dbReference type="EMBL" id="SPJ23856.1"/>
    </source>
</evidence>
<sequence length="128" mass="13647">MSVKDMMSILVVDDTSVSRGLIIASLEEIGFKKIDFAKDGASALDKASRQPTHLIISDHNMPGMSGLELLAKLRSQRATAKVGFVLISGTMTPQLIADAKKTGVNNILAKPFDTAKIRACLKPIVGPV</sequence>
<dbReference type="Proteomes" id="UP000244912">
    <property type="component" value="Unassembled WGS sequence"/>
</dbReference>
<dbReference type="PANTHER" id="PTHR44591">
    <property type="entry name" value="STRESS RESPONSE REGULATOR PROTEIN 1"/>
    <property type="match status" value="1"/>
</dbReference>
<dbReference type="SMART" id="SM00448">
    <property type="entry name" value="REC"/>
    <property type="match status" value="1"/>
</dbReference>
<keyword evidence="1 2" id="KW-0597">Phosphoprotein</keyword>
<organism evidence="4 5">
    <name type="scientific">Palleronia abyssalis</name>
    <dbReference type="NCBI Taxonomy" id="1501240"/>
    <lineage>
        <taxon>Bacteria</taxon>
        <taxon>Pseudomonadati</taxon>
        <taxon>Pseudomonadota</taxon>
        <taxon>Alphaproteobacteria</taxon>
        <taxon>Rhodobacterales</taxon>
        <taxon>Roseobacteraceae</taxon>
        <taxon>Palleronia</taxon>
    </lineage>
</organism>
<dbReference type="SUPFAM" id="SSF52172">
    <property type="entry name" value="CheY-like"/>
    <property type="match status" value="1"/>
</dbReference>
<name>A0A2R8BUT3_9RHOB</name>